<dbReference type="KEGG" id="cik:H0194_04530"/>
<dbReference type="AlphaFoldDB" id="A0A7G7CRN5"/>
<protein>
    <recommendedName>
        <fullName evidence="1">Gp28/Gp37-like domain-containing protein</fullName>
    </recommendedName>
</protein>
<keyword evidence="3" id="KW-1185">Reference proteome</keyword>
<dbReference type="InterPro" id="IPR029432">
    <property type="entry name" value="Gp28/Gp37-like_dom"/>
</dbReference>
<evidence type="ECO:0000259" key="1">
    <source>
        <dbReference type="Pfam" id="PF14594"/>
    </source>
</evidence>
<name>A0A7G7CRN5_9CORY</name>
<proteinExistence type="predicted"/>
<dbReference type="EMBL" id="CP059404">
    <property type="protein sequence ID" value="QNE90251.1"/>
    <property type="molecule type" value="Genomic_DNA"/>
</dbReference>
<gene>
    <name evidence="2" type="ORF">H0194_04530</name>
</gene>
<evidence type="ECO:0000313" key="3">
    <source>
        <dbReference type="Proteomes" id="UP000515743"/>
    </source>
</evidence>
<dbReference type="Pfam" id="PF14594">
    <property type="entry name" value="Sipho_Gp37"/>
    <property type="match status" value="1"/>
</dbReference>
<reference evidence="2 3" key="1">
    <citation type="submission" date="2020-07" db="EMBL/GenBank/DDBJ databases">
        <title>Complete genome and description of Corynebacterium incognita strain Marseille-Q3630 sp. nov.</title>
        <authorList>
            <person name="Boxberger M."/>
        </authorList>
    </citation>
    <scope>NUCLEOTIDE SEQUENCE [LARGE SCALE GENOMIC DNA]</scope>
    <source>
        <strain evidence="2 3">Marseille-Q3630</strain>
    </source>
</reference>
<sequence>MVNQVTNAVSGMNPLNITIHSNDYKRRENLSGYIHASFNEEHGFNVGTGELTVAADHRLARRLMQAHMDVVPVTCEWNGWRWTGHVKSYVASGKPGNETVTAELVNDLSHLLNVLAYANPNAGLWVQGKHDRRKGRLLTVAYEYLSENLKRLDLPVYLMLPPNDDTSPIIDLAARMTNMRDLLGGVLNQYDYDIKATMWWPGQPIPRGVAAPLIAKTEEERQRALQEAALYKAFGGEHEGLWDEPGLVIEILPPRRRQFVRFTTQSGEITQMRLTGTAPGPARIVTGGKADDWVNEAKNLGIDIVVQAGTTALNAAATAAIGASIGSIAGPAGSVVGTAVGAFIGFLGNLISDWVKAETDDAFLAFVERTDVARAAYMGPFHPREQFVPSTAGAFTFDTQALAERALQENKGGQAVEIEMGHSVSKNLGFDEIVTDDDTLKLRYGYLVGDLVTFEEHLSGVVVQDILSGVTIADDVGERVRIAPRVGKRKNVSNPYQEFVDKLNGVDSTTRDMSVL</sequence>
<organism evidence="2 3">
    <name type="scientific">Corynebacterium incognita</name>
    <dbReference type="NCBI Taxonomy" id="2754725"/>
    <lineage>
        <taxon>Bacteria</taxon>
        <taxon>Bacillati</taxon>
        <taxon>Actinomycetota</taxon>
        <taxon>Actinomycetes</taxon>
        <taxon>Mycobacteriales</taxon>
        <taxon>Corynebacteriaceae</taxon>
        <taxon>Corynebacterium</taxon>
    </lineage>
</organism>
<evidence type="ECO:0000313" key="2">
    <source>
        <dbReference type="EMBL" id="QNE90251.1"/>
    </source>
</evidence>
<dbReference type="RefSeq" id="WP_185176624.1">
    <property type="nucleotide sequence ID" value="NZ_CP059404.1"/>
</dbReference>
<feature type="domain" description="Gp28/Gp37-like" evidence="1">
    <location>
        <begin position="17"/>
        <end position="488"/>
    </location>
</feature>
<dbReference type="Proteomes" id="UP000515743">
    <property type="component" value="Chromosome"/>
</dbReference>
<accession>A0A7G7CRN5</accession>